<accession>A0ABZ2K1N9</accession>
<feature type="signal peptide" evidence="2">
    <location>
        <begin position="1"/>
        <end position="22"/>
    </location>
</feature>
<evidence type="ECO:0000256" key="2">
    <source>
        <dbReference type="SAM" id="SignalP"/>
    </source>
</evidence>
<feature type="chain" id="PRO_5045899349" evidence="2">
    <location>
        <begin position="23"/>
        <end position="299"/>
    </location>
</feature>
<keyword evidence="5" id="KW-1185">Reference proteome</keyword>
<feature type="domain" description="DUF4097" evidence="3">
    <location>
        <begin position="153"/>
        <end position="295"/>
    </location>
</feature>
<organism evidence="4 5">
    <name type="scientific">Pendulispora brunnea</name>
    <dbReference type="NCBI Taxonomy" id="2905690"/>
    <lineage>
        <taxon>Bacteria</taxon>
        <taxon>Pseudomonadati</taxon>
        <taxon>Myxococcota</taxon>
        <taxon>Myxococcia</taxon>
        <taxon>Myxococcales</taxon>
        <taxon>Sorangiineae</taxon>
        <taxon>Pendulisporaceae</taxon>
        <taxon>Pendulispora</taxon>
    </lineage>
</organism>
<feature type="region of interest" description="Disordered" evidence="1">
    <location>
        <begin position="19"/>
        <end position="49"/>
    </location>
</feature>
<reference evidence="4 5" key="1">
    <citation type="submission" date="2021-12" db="EMBL/GenBank/DDBJ databases">
        <title>Discovery of the Pendulisporaceae a myxobacterial family with distinct sporulation behavior and unique specialized metabolism.</title>
        <authorList>
            <person name="Garcia R."/>
            <person name="Popoff A."/>
            <person name="Bader C.D."/>
            <person name="Loehr J."/>
            <person name="Walesch S."/>
            <person name="Walt C."/>
            <person name="Boldt J."/>
            <person name="Bunk B."/>
            <person name="Haeckl F.J.F.P.J."/>
            <person name="Gunesch A.P."/>
            <person name="Birkelbach J."/>
            <person name="Nuebel U."/>
            <person name="Pietschmann T."/>
            <person name="Bach T."/>
            <person name="Mueller R."/>
        </authorList>
    </citation>
    <scope>NUCLEOTIDE SEQUENCE [LARGE SCALE GENOMIC DNA]</scope>
    <source>
        <strain evidence="4 5">MSr12523</strain>
    </source>
</reference>
<dbReference type="Proteomes" id="UP001379533">
    <property type="component" value="Chromosome"/>
</dbReference>
<name>A0ABZ2K1N9_9BACT</name>
<sequence>MHKLLFIASLACLSCGAASVHAQPAPPPPPAAPPAPPAPPAPAPSFHVSAASPKGTVTIDVVGANLNIIGWAKPEVSVKDTSSSTPRIQFSVNGDRTTVRSSSGGALEVRVPAASAVEVRSSSGDVQVRDVTGALRVDTISGAIELAGAPQSIAARTASGDVKVEANTTQTTVRTLSGEIRVRGVRGTASLDSVSGSVALSGSSFARVDIHNTSSDISFDGQLAAQASFEARSTSGDVRLVLPSSTSSSFELRSYSGSIRSQLGGVRTGDKQLDFKVGTGASTVRVQTFSGDIAIDVRK</sequence>
<evidence type="ECO:0000313" key="4">
    <source>
        <dbReference type="EMBL" id="WXA92643.1"/>
    </source>
</evidence>
<feature type="compositionally biased region" description="Pro residues" evidence="1">
    <location>
        <begin position="24"/>
        <end position="43"/>
    </location>
</feature>
<gene>
    <name evidence="4" type="ORF">LZC95_40130</name>
</gene>
<proteinExistence type="predicted"/>
<dbReference type="RefSeq" id="WP_394843247.1">
    <property type="nucleotide sequence ID" value="NZ_CP089982.1"/>
</dbReference>
<keyword evidence="2" id="KW-0732">Signal</keyword>
<evidence type="ECO:0000259" key="3">
    <source>
        <dbReference type="Pfam" id="PF13349"/>
    </source>
</evidence>
<dbReference type="Pfam" id="PF13349">
    <property type="entry name" value="DUF4097"/>
    <property type="match status" value="1"/>
</dbReference>
<evidence type="ECO:0000313" key="5">
    <source>
        <dbReference type="Proteomes" id="UP001379533"/>
    </source>
</evidence>
<protein>
    <submittedName>
        <fullName evidence="4">DUF4097 domain-containing protein</fullName>
    </submittedName>
</protein>
<dbReference type="InterPro" id="IPR025164">
    <property type="entry name" value="Toastrack_DUF4097"/>
</dbReference>
<dbReference type="EMBL" id="CP089982">
    <property type="protein sequence ID" value="WXA92643.1"/>
    <property type="molecule type" value="Genomic_DNA"/>
</dbReference>
<evidence type="ECO:0000256" key="1">
    <source>
        <dbReference type="SAM" id="MobiDB-lite"/>
    </source>
</evidence>